<dbReference type="InterPro" id="IPR039447">
    <property type="entry name" value="UreH-like_TM_dom"/>
</dbReference>
<evidence type="ECO:0000256" key="1">
    <source>
        <dbReference type="SAM" id="Phobius"/>
    </source>
</evidence>
<name>A0A1K1Q5T5_9BACT</name>
<evidence type="ECO:0000313" key="4">
    <source>
        <dbReference type="EMBL" id="WQG86708.1"/>
    </source>
</evidence>
<keyword evidence="1" id="KW-1133">Transmembrane helix</keyword>
<organism evidence="3 5">
    <name type="scientific">Chitinophaga sancti</name>
    <dbReference type="NCBI Taxonomy" id="1004"/>
    <lineage>
        <taxon>Bacteria</taxon>
        <taxon>Pseudomonadati</taxon>
        <taxon>Bacteroidota</taxon>
        <taxon>Chitinophagia</taxon>
        <taxon>Chitinophagales</taxon>
        <taxon>Chitinophagaceae</taxon>
        <taxon>Chitinophaga</taxon>
    </lineage>
</organism>
<evidence type="ECO:0000313" key="6">
    <source>
        <dbReference type="Proteomes" id="UP001326715"/>
    </source>
</evidence>
<reference evidence="4 6" key="2">
    <citation type="submission" date="2023-11" db="EMBL/GenBank/DDBJ databases">
        <title>MicrobeMod: A computational toolkit for identifying prokaryotic methylation and restriction-modification with nanopore sequencing.</title>
        <authorList>
            <person name="Crits-Christoph A."/>
            <person name="Kang S.C."/>
            <person name="Lee H."/>
            <person name="Ostrov N."/>
        </authorList>
    </citation>
    <scope>NUCLEOTIDE SEQUENCE [LARGE SCALE GENOMIC DNA]</scope>
    <source>
        <strain evidence="4 6">ATCC 23090</strain>
    </source>
</reference>
<feature type="transmembrane region" description="Helical" evidence="1">
    <location>
        <begin position="44"/>
        <end position="70"/>
    </location>
</feature>
<feature type="transmembrane region" description="Helical" evidence="1">
    <location>
        <begin position="176"/>
        <end position="200"/>
    </location>
</feature>
<accession>A0A1K1Q5T5</accession>
<dbReference type="PANTHER" id="PTHR36394:SF1">
    <property type="entry name" value="OS01G0277700 PROTEIN"/>
    <property type="match status" value="1"/>
</dbReference>
<evidence type="ECO:0000259" key="2">
    <source>
        <dbReference type="Pfam" id="PF13386"/>
    </source>
</evidence>
<dbReference type="AlphaFoldDB" id="A0A1K1Q5T5"/>
<feature type="transmembrane region" description="Helical" evidence="1">
    <location>
        <begin position="212"/>
        <end position="231"/>
    </location>
</feature>
<gene>
    <name evidence="3" type="ORF">SAMN05661012_02470</name>
    <name evidence="4" type="ORF">SR876_17360</name>
</gene>
<evidence type="ECO:0000313" key="3">
    <source>
        <dbReference type="EMBL" id="SFW55386.1"/>
    </source>
</evidence>
<reference evidence="3 5" key="1">
    <citation type="submission" date="2016-11" db="EMBL/GenBank/DDBJ databases">
        <authorList>
            <person name="Jaros S."/>
            <person name="Januszkiewicz K."/>
            <person name="Wedrychowicz H."/>
        </authorList>
    </citation>
    <scope>NUCLEOTIDE SEQUENCE [LARGE SCALE GENOMIC DNA]</scope>
    <source>
        <strain evidence="3 5">DSM 784</strain>
    </source>
</reference>
<dbReference type="EMBL" id="FPIZ01000007">
    <property type="protein sequence ID" value="SFW55386.1"/>
    <property type="molecule type" value="Genomic_DNA"/>
</dbReference>
<protein>
    <submittedName>
        <fullName evidence="3 4">Sulfite exporter TauE/SafE</fullName>
    </submittedName>
</protein>
<feature type="transmembrane region" description="Helical" evidence="1">
    <location>
        <begin position="145"/>
        <end position="164"/>
    </location>
</feature>
<sequence length="233" mass="26178">MNMELQLLIITALTISTLHTVTGPDHYIPFIALSRVRNWSIGKTLVWTLLCGVAHVGSSVLLGLLGIALGWSLSKISGLENLRGGIAGWALLTFGVLYTIWGLKRAWQNRVHKHFDVYDNGDIYVYEHKHEQIVYPQDRRKVTPWIMLIIFGLGPCEPLIPLLTYPAAQHSTYAMVLLIVVFTLFTLLTMVAMVLLGYYGFSLLTTSRLERYVHALGGFTIFICGLGMVWLGW</sequence>
<feature type="transmembrane region" description="Helical" evidence="1">
    <location>
        <begin position="82"/>
        <end position="101"/>
    </location>
</feature>
<keyword evidence="1" id="KW-0812">Transmembrane</keyword>
<dbReference type="OrthoDB" id="9782403at2"/>
<keyword evidence="1" id="KW-0472">Membrane</keyword>
<dbReference type="Pfam" id="PF13386">
    <property type="entry name" value="DsbD_2"/>
    <property type="match status" value="1"/>
</dbReference>
<dbReference type="PANTHER" id="PTHR36394">
    <property type="entry name" value="OS01G0277700 PROTEIN"/>
    <property type="match status" value="1"/>
</dbReference>
<keyword evidence="6" id="KW-1185">Reference proteome</keyword>
<dbReference type="Proteomes" id="UP000183788">
    <property type="component" value="Unassembled WGS sequence"/>
</dbReference>
<dbReference type="Proteomes" id="UP001326715">
    <property type="component" value="Chromosome"/>
</dbReference>
<proteinExistence type="predicted"/>
<dbReference type="EMBL" id="CP140154">
    <property type="protein sequence ID" value="WQG86708.1"/>
    <property type="molecule type" value="Genomic_DNA"/>
</dbReference>
<dbReference type="RefSeq" id="WP_072360393.1">
    <property type="nucleotide sequence ID" value="NZ_CP139972.1"/>
</dbReference>
<feature type="domain" description="Urease accessory protein UreH-like transmembrane" evidence="2">
    <location>
        <begin position="52"/>
        <end position="224"/>
    </location>
</feature>
<dbReference type="STRING" id="1004.SAMN05661012_02470"/>
<evidence type="ECO:0000313" key="5">
    <source>
        <dbReference type="Proteomes" id="UP000183788"/>
    </source>
</evidence>